<evidence type="ECO:0000313" key="3">
    <source>
        <dbReference type="Proteomes" id="UP000559598"/>
    </source>
</evidence>
<evidence type="ECO:0000313" key="2">
    <source>
        <dbReference type="EMBL" id="MBB4075706.1"/>
    </source>
</evidence>
<dbReference type="SUPFAM" id="SSF160631">
    <property type="entry name" value="SMI1/KNR4-like"/>
    <property type="match status" value="1"/>
</dbReference>
<gene>
    <name evidence="2" type="ORF">GGR02_003560</name>
</gene>
<dbReference type="InterPro" id="IPR037883">
    <property type="entry name" value="Knr4/Smi1-like_sf"/>
</dbReference>
<dbReference type="Proteomes" id="UP000559598">
    <property type="component" value="Unassembled WGS sequence"/>
</dbReference>
<dbReference type="SMART" id="SM00860">
    <property type="entry name" value="SMI1_KNR4"/>
    <property type="match status" value="1"/>
</dbReference>
<protein>
    <recommendedName>
        <fullName evidence="1">Knr4/Smi1-like domain-containing protein</fullName>
    </recommendedName>
</protein>
<dbReference type="Pfam" id="PF09346">
    <property type="entry name" value="SMI1_KNR4"/>
    <property type="match status" value="1"/>
</dbReference>
<evidence type="ECO:0000259" key="1">
    <source>
        <dbReference type="SMART" id="SM00860"/>
    </source>
</evidence>
<dbReference type="EMBL" id="JACIDE010000050">
    <property type="protein sequence ID" value="MBB4075706.1"/>
    <property type="molecule type" value="Genomic_DNA"/>
</dbReference>
<reference evidence="2 3" key="1">
    <citation type="submission" date="2020-08" db="EMBL/GenBank/DDBJ databases">
        <title>Genomic Encyclopedia of Type Strains, Phase IV (KMG-IV): sequencing the most valuable type-strain genomes for metagenomic binning, comparative biology and taxonomic classification.</title>
        <authorList>
            <person name="Goeker M."/>
        </authorList>
    </citation>
    <scope>NUCLEOTIDE SEQUENCE [LARGE SCALE GENOMIC DNA]</scope>
    <source>
        <strain evidence="2 3">DSM 17075</strain>
    </source>
</reference>
<proteinExistence type="predicted"/>
<name>A0A840E3D5_9BACL</name>
<dbReference type="RefSeq" id="WP_183186152.1">
    <property type="nucleotide sequence ID" value="NZ_BMNP01000062.1"/>
</dbReference>
<comment type="caution">
    <text evidence="2">The sequence shown here is derived from an EMBL/GenBank/DDBJ whole genome shotgun (WGS) entry which is preliminary data.</text>
</comment>
<dbReference type="InterPro" id="IPR018958">
    <property type="entry name" value="Knr4/Smi1-like_dom"/>
</dbReference>
<keyword evidence="3" id="KW-1185">Reference proteome</keyword>
<feature type="domain" description="Knr4/Smi1-like" evidence="1">
    <location>
        <begin position="41"/>
        <end position="159"/>
    </location>
</feature>
<sequence>MGSLLTLTLKSLKKRLTDQPSIQIQQDLGYVTEVRFLFNAPAPESELLKFEETNQLFLPKDYKEFLLMHNGARLFIDEKSGASFDVLRISEVQENHQSLDYPEGWYPIAYGLESSVLVMNLNEITPHKRSNEYLFWLEPGESIEHATPLYMNFEIFLERLIISQGVEYWNWPIYKARHFYKANDLED</sequence>
<dbReference type="Gene3D" id="3.40.1580.10">
    <property type="entry name" value="SMI1/KNR4-like"/>
    <property type="match status" value="1"/>
</dbReference>
<organism evidence="2 3">
    <name type="scientific">Anoxybacteroides voinovskiense</name>
    <dbReference type="NCBI Taxonomy" id="230470"/>
    <lineage>
        <taxon>Bacteria</taxon>
        <taxon>Bacillati</taxon>
        <taxon>Bacillota</taxon>
        <taxon>Bacilli</taxon>
        <taxon>Bacillales</taxon>
        <taxon>Anoxybacillaceae</taxon>
        <taxon>Anoxybacteroides</taxon>
    </lineage>
</organism>
<dbReference type="AlphaFoldDB" id="A0A840E3D5"/>
<accession>A0A840E3D5</accession>